<dbReference type="EMBL" id="AWWV01011211">
    <property type="protein sequence ID" value="OMO73438.1"/>
    <property type="molecule type" value="Genomic_DNA"/>
</dbReference>
<gene>
    <name evidence="1" type="ORF">CCACVL1_17260</name>
</gene>
<organism evidence="1 2">
    <name type="scientific">Corchorus capsularis</name>
    <name type="common">Jute</name>
    <dbReference type="NCBI Taxonomy" id="210143"/>
    <lineage>
        <taxon>Eukaryota</taxon>
        <taxon>Viridiplantae</taxon>
        <taxon>Streptophyta</taxon>
        <taxon>Embryophyta</taxon>
        <taxon>Tracheophyta</taxon>
        <taxon>Spermatophyta</taxon>
        <taxon>Magnoliopsida</taxon>
        <taxon>eudicotyledons</taxon>
        <taxon>Gunneridae</taxon>
        <taxon>Pentapetalae</taxon>
        <taxon>rosids</taxon>
        <taxon>malvids</taxon>
        <taxon>Malvales</taxon>
        <taxon>Malvaceae</taxon>
        <taxon>Grewioideae</taxon>
        <taxon>Apeibeae</taxon>
        <taxon>Corchorus</taxon>
    </lineage>
</organism>
<dbReference type="AlphaFoldDB" id="A0A1R3HSZ5"/>
<comment type="caution">
    <text evidence="1">The sequence shown here is derived from an EMBL/GenBank/DDBJ whole genome shotgun (WGS) entry which is preliminary data.</text>
</comment>
<sequence>MEVAGKISRILARMDLLDESQC</sequence>
<accession>A0A1R3HSZ5</accession>
<reference evidence="1 2" key="1">
    <citation type="submission" date="2013-09" db="EMBL/GenBank/DDBJ databases">
        <title>Corchorus capsularis genome sequencing.</title>
        <authorList>
            <person name="Alam M."/>
            <person name="Haque M.S."/>
            <person name="Islam M.S."/>
            <person name="Emdad E.M."/>
            <person name="Islam M.M."/>
            <person name="Ahmed B."/>
            <person name="Halim A."/>
            <person name="Hossen Q.M.M."/>
            <person name="Hossain M.Z."/>
            <person name="Ahmed R."/>
            <person name="Khan M.M."/>
            <person name="Islam R."/>
            <person name="Rashid M.M."/>
            <person name="Khan S.A."/>
            <person name="Rahman M.S."/>
            <person name="Alam M."/>
        </authorList>
    </citation>
    <scope>NUCLEOTIDE SEQUENCE [LARGE SCALE GENOMIC DNA]</scope>
    <source>
        <strain evidence="2">cv. CVL-1</strain>
        <tissue evidence="1">Whole seedling</tissue>
    </source>
</reference>
<protein>
    <submittedName>
        <fullName evidence="1">Uncharacterized protein</fullName>
    </submittedName>
</protein>
<evidence type="ECO:0000313" key="1">
    <source>
        <dbReference type="EMBL" id="OMO73438.1"/>
    </source>
</evidence>
<evidence type="ECO:0000313" key="2">
    <source>
        <dbReference type="Proteomes" id="UP000188268"/>
    </source>
</evidence>
<dbReference type="Proteomes" id="UP000188268">
    <property type="component" value="Unassembled WGS sequence"/>
</dbReference>
<name>A0A1R3HSZ5_COCAP</name>
<keyword evidence="2" id="KW-1185">Reference proteome</keyword>
<dbReference type="Gramene" id="OMO73438">
    <property type="protein sequence ID" value="OMO73438"/>
    <property type="gene ID" value="CCACVL1_17260"/>
</dbReference>
<proteinExistence type="predicted"/>